<reference evidence="1 2" key="1">
    <citation type="journal article" date="2014" name="ISME J.">
        <title>Candidatus Competibacter-lineage genomes retrieved from metagenomes reveal functional metabolic diversity.</title>
        <authorList>
            <person name="McIlroy S.J."/>
            <person name="Albertsen M."/>
            <person name="Andresen E.K."/>
            <person name="Saunders A.M."/>
            <person name="Kristiansen R."/>
            <person name="Stokholm-Bjerregaard M."/>
            <person name="Nielsen K.L."/>
            <person name="Nielsen P.H."/>
        </authorList>
    </citation>
    <scope>NUCLEOTIDE SEQUENCE [LARGE SCALE GENOMIC DNA]</scope>
    <source>
        <strain evidence="1 2">Run_B_J11</strain>
    </source>
</reference>
<organism evidence="1 2">
    <name type="scientific">Candidatus Contendobacter odensis Run_B_J11</name>
    <dbReference type="NCBI Taxonomy" id="1400861"/>
    <lineage>
        <taxon>Bacteria</taxon>
        <taxon>Pseudomonadati</taxon>
        <taxon>Pseudomonadota</taxon>
        <taxon>Gammaproteobacteria</taxon>
        <taxon>Candidatus Competibacteraceae</taxon>
        <taxon>Candidatus Contendibacter</taxon>
    </lineage>
</organism>
<protein>
    <recommendedName>
        <fullName evidence="3">Phosphoglycerate mutase</fullName>
    </recommendedName>
</protein>
<dbReference type="Proteomes" id="UP000019184">
    <property type="component" value="Unassembled WGS sequence"/>
</dbReference>
<dbReference type="InterPro" id="IPR016631">
    <property type="entry name" value="Regulatory_RpfE"/>
</dbReference>
<evidence type="ECO:0000313" key="2">
    <source>
        <dbReference type="Proteomes" id="UP000019184"/>
    </source>
</evidence>
<gene>
    <name evidence="1" type="ORF">BN874_1260020</name>
</gene>
<comment type="caution">
    <text evidence="1">The sequence shown here is derived from an EMBL/GenBank/DDBJ whole genome shotgun (WGS) entry which is preliminary data.</text>
</comment>
<dbReference type="AlphaFoldDB" id="A0A7U7J1M9"/>
<evidence type="ECO:0008006" key="3">
    <source>
        <dbReference type="Google" id="ProtNLM"/>
    </source>
</evidence>
<sequence>MRLIRKTETIMSPTLHLVIPGLLGPWPASQMAQIEYLQPAVPALQWLLARASVHPAPLSADEVLFQRFGLPIPNDADLPVAALTRLADGGEIGDDGWWLRADPVHLRPDLHGVLLADARVLALEPAEVEALVAVFNQTFAEDGLHLEALRSNRWYLRLPADPGLRTHPLTQVIGRNLNTSMPYGSAARRWNGLLTEIQMLFHHHPVNRVREERNLPPINSVWFWGGGCCPSGARSPVAGLYASDPLTRGLARLANAAVGPVPEQVDDWLDAADGEPDSLVVLETTRYDPADSEPGDWLEHIATLERAWFAPCQRLLRAGKLAALHLHPANGSSYTVVSAARWRFWQRPRPLSHYLR</sequence>
<dbReference type="EMBL" id="CBTK010000031">
    <property type="protein sequence ID" value="CDH43612.1"/>
    <property type="molecule type" value="Genomic_DNA"/>
</dbReference>
<keyword evidence="2" id="KW-1185">Reference proteome</keyword>
<name>A0A7U7J1M9_9GAMM</name>
<evidence type="ECO:0000313" key="1">
    <source>
        <dbReference type="EMBL" id="CDH43612.1"/>
    </source>
</evidence>
<dbReference type="PIRSF" id="PIRSF015283">
    <property type="entry name" value="Regulatory_RpfE"/>
    <property type="match status" value="1"/>
</dbReference>
<accession>A0A7U7J1M9</accession>
<proteinExistence type="predicted"/>